<dbReference type="PROSITE" id="PS00486">
    <property type="entry name" value="DNA_MISMATCH_REPAIR_2"/>
    <property type="match status" value="1"/>
</dbReference>
<gene>
    <name evidence="6" type="ORF">BBA_10314</name>
</gene>
<proteinExistence type="inferred from homology"/>
<dbReference type="GO" id="GO:0051026">
    <property type="term" value="P:chiasma assembly"/>
    <property type="evidence" value="ECO:0007669"/>
    <property type="project" value="TreeGrafter"/>
</dbReference>
<dbReference type="SMART" id="SM00534">
    <property type="entry name" value="MUTSac"/>
    <property type="match status" value="1"/>
</dbReference>
<dbReference type="InterPro" id="IPR000432">
    <property type="entry name" value="DNA_mismatch_repair_MutS_C"/>
</dbReference>
<dbReference type="PANTHER" id="PTHR11361">
    <property type="entry name" value="DNA MISMATCH REPAIR PROTEIN MUTS FAMILY MEMBER"/>
    <property type="match status" value="1"/>
</dbReference>
<evidence type="ECO:0000313" key="7">
    <source>
        <dbReference type="Proteomes" id="UP000002762"/>
    </source>
</evidence>
<dbReference type="FunCoup" id="J5J1G6">
    <property type="interactions" value="135"/>
</dbReference>
<dbReference type="GO" id="GO:0005634">
    <property type="term" value="C:nucleus"/>
    <property type="evidence" value="ECO:0007669"/>
    <property type="project" value="TreeGrafter"/>
</dbReference>
<keyword evidence="2" id="KW-0547">Nucleotide-binding</keyword>
<dbReference type="STRING" id="655819.J5J1G6"/>
<reference evidence="6 7" key="1">
    <citation type="journal article" date="2012" name="Sci. Rep.">
        <title>Genomic perspectives on the evolution of fungal entomopathogenicity in Beauveria bassiana.</title>
        <authorList>
            <person name="Xiao G."/>
            <person name="Ying S.H."/>
            <person name="Zheng P."/>
            <person name="Wang Z.L."/>
            <person name="Zhang S."/>
            <person name="Xie X.Q."/>
            <person name="Shang Y."/>
            <person name="St Leger R.J."/>
            <person name="Zhao G.P."/>
            <person name="Wang C."/>
            <person name="Feng M.G."/>
        </authorList>
    </citation>
    <scope>NUCLEOTIDE SEQUENCE [LARGE SCALE GENOMIC DNA]</scope>
    <source>
        <strain evidence="6 7">ARSEF 2860</strain>
    </source>
</reference>
<evidence type="ECO:0000256" key="4">
    <source>
        <dbReference type="ARBA" id="ARBA00023125"/>
    </source>
</evidence>
<evidence type="ECO:0000313" key="6">
    <source>
        <dbReference type="EMBL" id="EJP60738.1"/>
    </source>
</evidence>
<dbReference type="OrthoDB" id="29596at2759"/>
<dbReference type="AlphaFoldDB" id="J5J1G6"/>
<dbReference type="RefSeq" id="XP_008603633.1">
    <property type="nucleotide sequence ID" value="XM_008605411.1"/>
</dbReference>
<feature type="domain" description="DNA mismatch repair proteins mutS family" evidence="5">
    <location>
        <begin position="650"/>
        <end position="666"/>
    </location>
</feature>
<dbReference type="SUPFAM" id="SSF52540">
    <property type="entry name" value="P-loop containing nucleoside triphosphate hydrolases"/>
    <property type="match status" value="1"/>
</dbReference>
<evidence type="ECO:0000256" key="1">
    <source>
        <dbReference type="ARBA" id="ARBA00006271"/>
    </source>
</evidence>
<keyword evidence="3" id="KW-0067">ATP-binding</keyword>
<dbReference type="GO" id="GO:0006298">
    <property type="term" value="P:mismatch repair"/>
    <property type="evidence" value="ECO:0007669"/>
    <property type="project" value="InterPro"/>
</dbReference>
<organism evidence="6 7">
    <name type="scientific">Beauveria bassiana (strain ARSEF 2860)</name>
    <name type="common">White muscardine disease fungus</name>
    <name type="synonym">Tritirachium shiotae</name>
    <dbReference type="NCBI Taxonomy" id="655819"/>
    <lineage>
        <taxon>Eukaryota</taxon>
        <taxon>Fungi</taxon>
        <taxon>Dikarya</taxon>
        <taxon>Ascomycota</taxon>
        <taxon>Pezizomycotina</taxon>
        <taxon>Sordariomycetes</taxon>
        <taxon>Hypocreomycetidae</taxon>
        <taxon>Hypocreales</taxon>
        <taxon>Cordycipitaceae</taxon>
        <taxon>Beauveria</taxon>
    </lineage>
</organism>
<sequence>MTNSDRPPIPEHCLNNIRNTVARFPMLELPARQHIVAVQRQMPARCEAGNNCEHHIGDDSSLVAITDTIMAVTISDSDTMGCAFFSTQDSCLFIAQDVPLVDASVLQHFLEHVQPSSILIPARFPNNMVDVIGAYVDSSYLAMHYLRLSARLGSKGSVSLTCAGAVVTAVNKRRAAHSQQDIGLAELMYKIQSIEQFHLSEYLYISSSSLSTLQILHCEVHPNSQTWQTNFGAAKKEGLSVYGMFHNLASTSQGRLQLRKLFLRPSTDIFTITARHRTISILLQHQNSEALSQMVSALRRVPDMIEVLSKLSRGISLTSMSYFSSGGLWAALERFSSNVMEVHMLTGSLSGCESAPLLRNLRGRYCILSGVDPDLDQLKRRYDGMEDFLTQVIDKIIENTASWARQYIRSCIFLPQLGFLLVIDLDETTGQGKYSGEGQSHDTWEKMFTADGSVCYKTKQMHELDEAYGDIYSQIGDREVELLHKLALNVLEYSSQLMLASQLSGELDAILALALGAQKYGWTEPDIIRDGHTRIVGGRHPLHEASMQHFIPNDFGTPVDEEGSDQKSGRVLVVTGPNHSGKSVYLKQVALIIYLAHTGSFVPADKAAVTVTDKILVCIPAQESASLNESAFAADLKKVLHSVTQATNKSLVLVDEFGKGTCPVNGAGLAAGLLDHFLSLGSRQCPRVIIATHFHEILELDYFSSNEALRLAHMEVKVKHDDIGTDDEPLTYLFLLQRGKTSFSFGEQCATMNRVPGAVVKRAGALSLIIDRDGDLTAACATLSHAEQVQLETAEQVARKFVSYDLKNLESPKTTQEVIESLDDLLS</sequence>
<accession>J5J1G6</accession>
<dbReference type="InterPro" id="IPR027417">
    <property type="entry name" value="P-loop_NTPase"/>
</dbReference>
<dbReference type="InterPro" id="IPR045076">
    <property type="entry name" value="MutS"/>
</dbReference>
<dbReference type="Pfam" id="PF00488">
    <property type="entry name" value="MutS_V"/>
    <property type="match status" value="1"/>
</dbReference>
<keyword evidence="4" id="KW-0238">DNA-binding</keyword>
<keyword evidence="7" id="KW-1185">Reference proteome</keyword>
<comment type="similarity">
    <text evidence="1">Belongs to the DNA mismatch repair MutS family.</text>
</comment>
<protein>
    <submittedName>
        <fullName evidence="6">MutS domain V</fullName>
    </submittedName>
</protein>
<dbReference type="InterPro" id="IPR036187">
    <property type="entry name" value="DNA_mismatch_repair_MutS_sf"/>
</dbReference>
<dbReference type="InParanoid" id="J5J1G6"/>
<dbReference type="EMBL" id="JH725275">
    <property type="protein sequence ID" value="EJP60738.1"/>
    <property type="molecule type" value="Genomic_DNA"/>
</dbReference>
<dbReference type="Pfam" id="PF05192">
    <property type="entry name" value="MutS_III"/>
    <property type="match status" value="1"/>
</dbReference>
<dbReference type="Proteomes" id="UP000002762">
    <property type="component" value="Unassembled WGS sequence"/>
</dbReference>
<name>J5J1G6_BEAB2</name>
<dbReference type="Gene3D" id="3.40.50.300">
    <property type="entry name" value="P-loop containing nucleotide triphosphate hydrolases"/>
    <property type="match status" value="1"/>
</dbReference>
<dbReference type="SUPFAM" id="SSF48334">
    <property type="entry name" value="DNA repair protein MutS, domain III"/>
    <property type="match status" value="1"/>
</dbReference>
<dbReference type="GeneID" id="19893326"/>
<dbReference type="HOGENOM" id="CLU_002472_8_0_1"/>
<dbReference type="GO" id="GO:0005524">
    <property type="term" value="F:ATP binding"/>
    <property type="evidence" value="ECO:0007669"/>
    <property type="project" value="UniProtKB-KW"/>
</dbReference>
<dbReference type="Gene3D" id="1.10.1420.10">
    <property type="match status" value="1"/>
</dbReference>
<dbReference type="InterPro" id="IPR007696">
    <property type="entry name" value="DNA_mismatch_repair_MutS_core"/>
</dbReference>
<evidence type="ECO:0000256" key="2">
    <source>
        <dbReference type="ARBA" id="ARBA00022741"/>
    </source>
</evidence>
<dbReference type="GO" id="GO:0140664">
    <property type="term" value="F:ATP-dependent DNA damage sensor activity"/>
    <property type="evidence" value="ECO:0007669"/>
    <property type="project" value="InterPro"/>
</dbReference>
<dbReference type="SMART" id="SM00533">
    <property type="entry name" value="MUTSd"/>
    <property type="match status" value="1"/>
</dbReference>
<evidence type="ECO:0000256" key="3">
    <source>
        <dbReference type="ARBA" id="ARBA00022840"/>
    </source>
</evidence>
<dbReference type="PANTHER" id="PTHR11361:SF20">
    <property type="entry name" value="MUTS PROTEIN HOMOLOG 5"/>
    <property type="match status" value="1"/>
</dbReference>
<dbReference type="GO" id="GO:0030983">
    <property type="term" value="F:mismatched DNA binding"/>
    <property type="evidence" value="ECO:0007669"/>
    <property type="project" value="InterPro"/>
</dbReference>
<evidence type="ECO:0000259" key="5">
    <source>
        <dbReference type="PROSITE" id="PS00486"/>
    </source>
</evidence>